<keyword evidence="1" id="KW-1133">Transmembrane helix</keyword>
<organism evidence="2 3">
    <name type="scientific">Pseudonocardia adelaidensis</name>
    <dbReference type="NCBI Taxonomy" id="648754"/>
    <lineage>
        <taxon>Bacteria</taxon>
        <taxon>Bacillati</taxon>
        <taxon>Actinomycetota</taxon>
        <taxon>Actinomycetes</taxon>
        <taxon>Pseudonocardiales</taxon>
        <taxon>Pseudonocardiaceae</taxon>
        <taxon>Pseudonocardia</taxon>
    </lineage>
</organism>
<accession>A0ABP9NJ04</accession>
<proteinExistence type="predicted"/>
<dbReference type="EMBL" id="BAABJO010000010">
    <property type="protein sequence ID" value="GAA5121734.1"/>
    <property type="molecule type" value="Genomic_DNA"/>
</dbReference>
<keyword evidence="1" id="KW-0812">Transmembrane</keyword>
<evidence type="ECO:0000256" key="1">
    <source>
        <dbReference type="SAM" id="Phobius"/>
    </source>
</evidence>
<protein>
    <submittedName>
        <fullName evidence="2">Uncharacterized protein</fullName>
    </submittedName>
</protein>
<dbReference type="RefSeq" id="WP_345605760.1">
    <property type="nucleotide sequence ID" value="NZ_BAABJO010000010.1"/>
</dbReference>
<name>A0ABP9NJ04_9PSEU</name>
<dbReference type="Proteomes" id="UP001500804">
    <property type="component" value="Unassembled WGS sequence"/>
</dbReference>
<evidence type="ECO:0000313" key="3">
    <source>
        <dbReference type="Proteomes" id="UP001500804"/>
    </source>
</evidence>
<keyword evidence="3" id="KW-1185">Reference proteome</keyword>
<keyword evidence="1" id="KW-0472">Membrane</keyword>
<sequence length="251" mass="29750">MARAIPRLGTLCDRADSRNEHALTIDSKSVPPATSPWTFLVPALGAFLGVLLAQWWTTRRENRNWQRQREMYAQQWEDQRERDREQREDQRQRDRELWAREDRHRFTERKRDSYASLLESAEIITHHVSDLLLALEGDRRKSKQFELEAWMTERAGLKKFHELHRGIVGTENYVRLLAPIEVAIATVEFVRKSQESLMLIVWLAGLPDERFQERQETVKRQAVSELWESHAALVKSMRHDLFNHEEDLRAS</sequence>
<comment type="caution">
    <text evidence="2">The sequence shown here is derived from an EMBL/GenBank/DDBJ whole genome shotgun (WGS) entry which is preliminary data.</text>
</comment>
<feature type="transmembrane region" description="Helical" evidence="1">
    <location>
        <begin position="37"/>
        <end position="57"/>
    </location>
</feature>
<evidence type="ECO:0000313" key="2">
    <source>
        <dbReference type="EMBL" id="GAA5121734.1"/>
    </source>
</evidence>
<reference evidence="3" key="1">
    <citation type="journal article" date="2019" name="Int. J. Syst. Evol. Microbiol.">
        <title>The Global Catalogue of Microorganisms (GCM) 10K type strain sequencing project: providing services to taxonomists for standard genome sequencing and annotation.</title>
        <authorList>
            <consortium name="The Broad Institute Genomics Platform"/>
            <consortium name="The Broad Institute Genome Sequencing Center for Infectious Disease"/>
            <person name="Wu L."/>
            <person name="Ma J."/>
        </authorList>
    </citation>
    <scope>NUCLEOTIDE SEQUENCE [LARGE SCALE GENOMIC DNA]</scope>
    <source>
        <strain evidence="3">JCM 18302</strain>
    </source>
</reference>
<gene>
    <name evidence="2" type="ORF">GCM10023320_30970</name>
</gene>